<keyword evidence="4" id="KW-0378">Hydrolase</keyword>
<dbReference type="InterPro" id="IPR011765">
    <property type="entry name" value="Pept_M16_N"/>
</dbReference>
<dbReference type="Pfam" id="PF00675">
    <property type="entry name" value="Peptidase_M16"/>
    <property type="match status" value="1"/>
</dbReference>
<keyword evidence="5" id="KW-0862">Zinc</keyword>
<dbReference type="AlphaFoldDB" id="A0A183STS3"/>
<dbReference type="WBParaSite" id="SSLN_0000791101-mRNA-1">
    <property type="protein sequence ID" value="SSLN_0000791101-mRNA-1"/>
    <property type="gene ID" value="SSLN_0000791101"/>
</dbReference>
<reference evidence="11" key="1">
    <citation type="submission" date="2016-06" db="UniProtKB">
        <authorList>
            <consortium name="WormBaseParasite"/>
        </authorList>
    </citation>
    <scope>IDENTIFICATION</scope>
</reference>
<dbReference type="PANTHER" id="PTHR43690:SF18">
    <property type="entry name" value="INSULIN-DEGRADING ENZYME-RELATED"/>
    <property type="match status" value="1"/>
</dbReference>
<feature type="domain" description="Peptidase M16 C-terminal" evidence="8">
    <location>
        <begin position="135"/>
        <end position="278"/>
    </location>
</feature>
<feature type="domain" description="Peptidase M16 middle/third" evidence="9">
    <location>
        <begin position="346"/>
        <end position="641"/>
    </location>
</feature>
<evidence type="ECO:0000259" key="9">
    <source>
        <dbReference type="Pfam" id="PF16187"/>
    </source>
</evidence>
<evidence type="ECO:0000256" key="3">
    <source>
        <dbReference type="ARBA" id="ARBA00022723"/>
    </source>
</evidence>
<dbReference type="Gene3D" id="3.30.830.10">
    <property type="entry name" value="Metalloenzyme, LuxS/M16 peptidase-like"/>
    <property type="match status" value="4"/>
</dbReference>
<sequence>LQGLAHFCEHMILLGSDKYPEENAYSKFINEHGGFCNAYTSAEETSFVFDLAPEHLGEALDIFSTLFVSPRFTEGSIEREVNAVEAEHEKNLSSDLRRLIQLDKTMSSTEHDYCKFSTGNRVTLLEEPKSKNIIVRNELLKFHSTYYSANLMGVTLLGKESLDEMEAKFTPMFASIKDNNVEPRVWSTSPWTSDFLQKKIYMTPVKDIHELHVFWPIADYTEHYKSRPSGYLGHLLGHEASGSLLSTLKNLSLANELSAGTYRPATGFACFLLRLTLTERGVGIFLKFIRQPSTIVNFEIDFLLFSNSDNVDEIITMIFQYIAMVRQSGIQEWIFNEDRDLEALRFRFKGKENPYQYVATLSSRLFLYPPEDVLSASYLLTEFRPDLIEEILSCLVPDRLRCFIVSPKVSSRCTLKEHYYGTNFGYESIPDQLIEFKSEFYSTCYSQNWKNCGLREDFHLPRPNPYVPFDFTLKTEIKAGETDEGVSPKLLRQEQGSRLWFKEDKEHKLPKVFVNFNLISPFWCQDPVVDLLYQLFVSVLADSINEEVYLGSLAGMYFSITPSAPAIRITFSGFNHKMPLFVDKLLYQLMSFRKPDENRFACLLADLEQRVNNFATLTTYEQADGHLASVIYDRVWTFAERQAALKELTYDELVNFIPSFLSRVFIETLVYGNALPVEAQRYHDIILKYASELGGRHPPVAAIPCLSREIILPYGKSHVYIQPNLHQPSSAILIYLQCATNNTADNALHRLFVQVFSESAFNKLRTEKQLGYVVSLGWHRSSSMQGVRILIQSKLHPKDLDFHIETFLASIDELLENLTPEEFRCHVESVISALLEKPKKMNQQNTRYWSQIVHQTYDFEQNKKEAEHLSTVNQRHLVEFYRTHIHAESARRRKLAIHVVSASADKPSCENSDNVIIISNPTQFKRTSPLAALVKSAWNFEEKVCDA</sequence>
<evidence type="ECO:0000256" key="5">
    <source>
        <dbReference type="ARBA" id="ARBA00022833"/>
    </source>
</evidence>
<dbReference type="InterPro" id="IPR054734">
    <property type="entry name" value="PqqF-like_C_4"/>
</dbReference>
<keyword evidence="3" id="KW-0479">Metal-binding</keyword>
<comment type="similarity">
    <text evidence="1">Belongs to the peptidase M16 family.</text>
</comment>
<dbReference type="PANTHER" id="PTHR43690">
    <property type="entry name" value="NARDILYSIN"/>
    <property type="match status" value="1"/>
</dbReference>
<dbReference type="GO" id="GO:0005739">
    <property type="term" value="C:mitochondrion"/>
    <property type="evidence" value="ECO:0007669"/>
    <property type="project" value="TreeGrafter"/>
</dbReference>
<evidence type="ECO:0000259" key="8">
    <source>
        <dbReference type="Pfam" id="PF05193"/>
    </source>
</evidence>
<dbReference type="InterPro" id="IPR050626">
    <property type="entry name" value="Peptidase_M16"/>
</dbReference>
<dbReference type="GO" id="GO:0051603">
    <property type="term" value="P:proteolysis involved in protein catabolic process"/>
    <property type="evidence" value="ECO:0007669"/>
    <property type="project" value="TreeGrafter"/>
</dbReference>
<protein>
    <submittedName>
        <fullName evidence="11">Insulin-degrading enzyme</fullName>
    </submittedName>
</protein>
<dbReference type="GO" id="GO:0004222">
    <property type="term" value="F:metalloendopeptidase activity"/>
    <property type="evidence" value="ECO:0007669"/>
    <property type="project" value="TreeGrafter"/>
</dbReference>
<dbReference type="GO" id="GO:0005829">
    <property type="term" value="C:cytosol"/>
    <property type="evidence" value="ECO:0007669"/>
    <property type="project" value="TreeGrafter"/>
</dbReference>
<dbReference type="Pfam" id="PF05193">
    <property type="entry name" value="Peptidase_M16_C"/>
    <property type="match status" value="1"/>
</dbReference>
<evidence type="ECO:0000259" key="7">
    <source>
        <dbReference type="Pfam" id="PF00675"/>
    </source>
</evidence>
<dbReference type="Pfam" id="PF22456">
    <property type="entry name" value="PqqF-like_C_4"/>
    <property type="match status" value="1"/>
</dbReference>
<name>A0A183STS3_SCHSO</name>
<proteinExistence type="inferred from homology"/>
<dbReference type="Pfam" id="PF16187">
    <property type="entry name" value="Peptidase_M16_M"/>
    <property type="match status" value="1"/>
</dbReference>
<accession>A0A183STS3</accession>
<keyword evidence="6" id="KW-0482">Metalloprotease</keyword>
<evidence type="ECO:0000256" key="2">
    <source>
        <dbReference type="ARBA" id="ARBA00022670"/>
    </source>
</evidence>
<dbReference type="GO" id="GO:0043171">
    <property type="term" value="P:peptide catabolic process"/>
    <property type="evidence" value="ECO:0007669"/>
    <property type="project" value="TreeGrafter"/>
</dbReference>
<keyword evidence="2" id="KW-0645">Protease</keyword>
<evidence type="ECO:0000313" key="11">
    <source>
        <dbReference type="WBParaSite" id="SSLN_0000791101-mRNA-1"/>
    </source>
</evidence>
<evidence type="ECO:0000256" key="4">
    <source>
        <dbReference type="ARBA" id="ARBA00022801"/>
    </source>
</evidence>
<dbReference type="InterPro" id="IPR007863">
    <property type="entry name" value="Peptidase_M16_C"/>
</dbReference>
<feature type="domain" description="Peptidase M16 N-terminal" evidence="7">
    <location>
        <begin position="2"/>
        <end position="107"/>
    </location>
</feature>
<evidence type="ECO:0000256" key="6">
    <source>
        <dbReference type="ARBA" id="ARBA00023049"/>
    </source>
</evidence>
<organism evidence="11">
    <name type="scientific">Schistocephalus solidus</name>
    <name type="common">Tapeworm</name>
    <dbReference type="NCBI Taxonomy" id="70667"/>
    <lineage>
        <taxon>Eukaryota</taxon>
        <taxon>Metazoa</taxon>
        <taxon>Spiralia</taxon>
        <taxon>Lophotrochozoa</taxon>
        <taxon>Platyhelminthes</taxon>
        <taxon>Cestoda</taxon>
        <taxon>Eucestoda</taxon>
        <taxon>Diphyllobothriidea</taxon>
        <taxon>Diphyllobothriidae</taxon>
        <taxon>Schistocephalus</taxon>
    </lineage>
</organism>
<dbReference type="InterPro" id="IPR011249">
    <property type="entry name" value="Metalloenz_LuxS/M16"/>
</dbReference>
<evidence type="ECO:0000259" key="10">
    <source>
        <dbReference type="Pfam" id="PF22456"/>
    </source>
</evidence>
<evidence type="ECO:0000256" key="1">
    <source>
        <dbReference type="ARBA" id="ARBA00007261"/>
    </source>
</evidence>
<feature type="domain" description="Coenzyme PQQ synthesis protein F-like C-terminal lobe" evidence="10">
    <location>
        <begin position="752"/>
        <end position="849"/>
    </location>
</feature>
<dbReference type="GO" id="GO:0046872">
    <property type="term" value="F:metal ion binding"/>
    <property type="evidence" value="ECO:0007669"/>
    <property type="project" value="UniProtKB-KW"/>
</dbReference>
<dbReference type="InterPro" id="IPR032632">
    <property type="entry name" value="Peptidase_M16_M"/>
</dbReference>
<dbReference type="SUPFAM" id="SSF63411">
    <property type="entry name" value="LuxS/MPP-like metallohydrolase"/>
    <property type="match status" value="4"/>
</dbReference>